<organism evidence="1 2">
    <name type="scientific">Hypocrea jecorina (strain ATCC 56765 / BCRC 32924 / NRRL 11460 / Rut C-30)</name>
    <name type="common">Trichoderma reesei</name>
    <dbReference type="NCBI Taxonomy" id="1344414"/>
    <lineage>
        <taxon>Eukaryota</taxon>
        <taxon>Fungi</taxon>
        <taxon>Dikarya</taxon>
        <taxon>Ascomycota</taxon>
        <taxon>Pezizomycotina</taxon>
        <taxon>Sordariomycetes</taxon>
        <taxon>Hypocreomycetidae</taxon>
        <taxon>Hypocreales</taxon>
        <taxon>Hypocreaceae</taxon>
        <taxon>Trichoderma</taxon>
    </lineage>
</organism>
<proteinExistence type="predicted"/>
<name>A0A024S4S8_HYPJR</name>
<dbReference type="AlphaFoldDB" id="A0A024S4S8"/>
<dbReference type="EMBL" id="KI911156">
    <property type="protein sequence ID" value="ETR99480.1"/>
    <property type="molecule type" value="Genomic_DNA"/>
</dbReference>
<dbReference type="KEGG" id="trr:M419DRAFT_10821"/>
<evidence type="ECO:0000313" key="2">
    <source>
        <dbReference type="Proteomes" id="UP000024376"/>
    </source>
</evidence>
<protein>
    <submittedName>
        <fullName evidence="1">Uncharacterized protein</fullName>
    </submittedName>
</protein>
<reference evidence="2" key="1">
    <citation type="journal article" date="2013" name="Ind. Biotechnol.">
        <title>Comparative genomics analysis of Trichoderma reesei strains.</title>
        <authorList>
            <person name="Koike H."/>
            <person name="Aerts A."/>
            <person name="LaButti K."/>
            <person name="Grigoriev I.V."/>
            <person name="Baker S.E."/>
        </authorList>
    </citation>
    <scope>NUCLEOTIDE SEQUENCE [LARGE SCALE GENOMIC DNA]</scope>
    <source>
        <strain evidence="2">ATCC 56765 / BCRC 32924 / NRRL 11460 / Rut C-30</strain>
    </source>
</reference>
<evidence type="ECO:0000313" key="1">
    <source>
        <dbReference type="EMBL" id="ETR99480.1"/>
    </source>
</evidence>
<gene>
    <name evidence="1" type="ORF">M419DRAFT_10821</name>
</gene>
<dbReference type="Proteomes" id="UP000024376">
    <property type="component" value="Unassembled WGS sequence"/>
</dbReference>
<sequence length="78" mass="8251">MRIVEMVGSGLAPRLEWTLTGLALVESTSAEAATVDMVWNRSAGTLNDATSLISPHVFIRGLVVALQGVVMGGRLLDK</sequence>
<accession>A0A024S4S8</accession>
<dbReference type="HOGENOM" id="CLU_2623766_0_0_1"/>